<dbReference type="Pfam" id="PF13962">
    <property type="entry name" value="PGG"/>
    <property type="match status" value="1"/>
</dbReference>
<organism evidence="4">
    <name type="scientific">Fagus sylvatica</name>
    <name type="common">Beechnut</name>
    <dbReference type="NCBI Taxonomy" id="28930"/>
    <lineage>
        <taxon>Eukaryota</taxon>
        <taxon>Viridiplantae</taxon>
        <taxon>Streptophyta</taxon>
        <taxon>Embryophyta</taxon>
        <taxon>Tracheophyta</taxon>
        <taxon>Spermatophyta</taxon>
        <taxon>Magnoliopsida</taxon>
        <taxon>eudicotyledons</taxon>
        <taxon>Gunneridae</taxon>
        <taxon>Pentapetalae</taxon>
        <taxon>rosids</taxon>
        <taxon>fabids</taxon>
        <taxon>Fagales</taxon>
        <taxon>Fagaceae</taxon>
        <taxon>Fagus</taxon>
    </lineage>
</organism>
<accession>A0A2N9FTQ5</accession>
<dbReference type="PROSITE" id="PS50088">
    <property type="entry name" value="ANK_REPEAT"/>
    <property type="match status" value="2"/>
</dbReference>
<dbReference type="AlphaFoldDB" id="A0A2N9FTQ5"/>
<protein>
    <recommendedName>
        <fullName evidence="3">PGG domain-containing protein</fullName>
    </recommendedName>
</protein>
<evidence type="ECO:0000259" key="3">
    <source>
        <dbReference type="Pfam" id="PF13962"/>
    </source>
</evidence>
<dbReference type="InterPro" id="IPR036770">
    <property type="entry name" value="Ankyrin_rpt-contain_sf"/>
</dbReference>
<dbReference type="SMART" id="SM00248">
    <property type="entry name" value="ANK"/>
    <property type="match status" value="5"/>
</dbReference>
<dbReference type="InterPro" id="IPR002110">
    <property type="entry name" value="Ankyrin_rpt"/>
</dbReference>
<feature type="compositionally biased region" description="Polar residues" evidence="2">
    <location>
        <begin position="263"/>
        <end position="275"/>
    </location>
</feature>
<keyword evidence="1" id="KW-0040">ANK repeat</keyword>
<dbReference type="Pfam" id="PF00023">
    <property type="entry name" value="Ank"/>
    <property type="match status" value="1"/>
</dbReference>
<evidence type="ECO:0000256" key="1">
    <source>
        <dbReference type="PROSITE-ProRule" id="PRU00023"/>
    </source>
</evidence>
<feature type="repeat" description="ANK" evidence="1">
    <location>
        <begin position="113"/>
        <end position="134"/>
    </location>
</feature>
<dbReference type="SUPFAM" id="SSF48403">
    <property type="entry name" value="Ankyrin repeat"/>
    <property type="match status" value="1"/>
</dbReference>
<proteinExistence type="predicted"/>
<feature type="repeat" description="ANK" evidence="1">
    <location>
        <begin position="79"/>
        <end position="105"/>
    </location>
</feature>
<gene>
    <name evidence="4" type="ORF">FSB_LOCUS18193</name>
</gene>
<dbReference type="Pfam" id="PF12796">
    <property type="entry name" value="Ank_2"/>
    <property type="match status" value="2"/>
</dbReference>
<name>A0A2N9FTQ5_FAGSY</name>
<dbReference type="PROSITE" id="PS50297">
    <property type="entry name" value="ANK_REP_REGION"/>
    <property type="match status" value="2"/>
</dbReference>
<feature type="region of interest" description="Disordered" evidence="2">
    <location>
        <begin position="255"/>
        <end position="276"/>
    </location>
</feature>
<dbReference type="PANTHER" id="PTHR24128">
    <property type="entry name" value="HOMEOBOX PROTEIN WARIAI"/>
    <property type="match status" value="1"/>
</dbReference>
<dbReference type="EMBL" id="OIVN01001136">
    <property type="protein sequence ID" value="SPC90311.1"/>
    <property type="molecule type" value="Genomic_DNA"/>
</dbReference>
<evidence type="ECO:0000313" key="4">
    <source>
        <dbReference type="EMBL" id="SPC90311.1"/>
    </source>
</evidence>
<dbReference type="InterPro" id="IPR026961">
    <property type="entry name" value="PGG_dom"/>
</dbReference>
<dbReference type="PANTHER" id="PTHR24128:SF96">
    <property type="entry name" value="ANKYRIN REPEAT-CONTAINING PROTEIN BDA1-LIKE"/>
    <property type="match status" value="1"/>
</dbReference>
<feature type="domain" description="PGG" evidence="3">
    <location>
        <begin position="285"/>
        <end position="316"/>
    </location>
</feature>
<dbReference type="Gene3D" id="1.25.40.20">
    <property type="entry name" value="Ankyrin repeat-containing domain"/>
    <property type="match status" value="1"/>
</dbReference>
<reference evidence="4" key="1">
    <citation type="submission" date="2018-02" db="EMBL/GenBank/DDBJ databases">
        <authorList>
            <person name="Cohen D.B."/>
            <person name="Kent A.D."/>
        </authorList>
    </citation>
    <scope>NUCLEOTIDE SEQUENCE</scope>
</reference>
<sequence length="322" mass="36116">MMEIRVEEDNIIELHDASAKGCTVTLYRLIHKDPHILNKISLTSFNETPLHISALLGHVDFTKALLALKPQLALDLDFQKRCPLHLASANGHIEIVHALLRANDDACSFCDQDGRIPLHYAVMRGKDEVVKELILAKPDSIRDVFNGGETVLHLCVKYNQLETLKLLVEAVSDDEEFLNSKDHDGGNTILHLAVMLKQIEAVKYLLSISKVKERADALNWMGFTALDVLKHSPKDFKSFTIQNILLDADIERAKNQNNPPPLSATTIGYQESAKPTRSRKRRWSKWLEEMRGALMIVATVITTITFQSAVNLPDGVLKIGTR</sequence>
<evidence type="ECO:0000256" key="2">
    <source>
        <dbReference type="SAM" id="MobiDB-lite"/>
    </source>
</evidence>